<sequence>MLRPNELKKKLQAGHPAFGLFCSVPHPVMVEMIALADYDFVILDTEHVLVNPETLEHLIRAAEALDITPLVRVADSSKETILRALDGGAMGIVVPHVETREQAEAIVRASRYYPEGMRSLNGGRPGAFGKSSLVDYMKRANEEILVIPMIESSTGVENIDEILSVPGIDMILEGSADLSQSYGLPWQTRSETVQTALRHVHKRSQAHGVPYCAIPRSADDIEPLYVSGVRAFVLGDERGISFRALNAHRKTFHNLIPTEVPTP</sequence>
<dbReference type="PANTHER" id="PTHR30502:SF0">
    <property type="entry name" value="PHOSPHOENOLPYRUVATE CARBOXYLASE FAMILY PROTEIN"/>
    <property type="match status" value="1"/>
</dbReference>
<keyword evidence="3" id="KW-0456">Lyase</keyword>
<dbReference type="AlphaFoldDB" id="A0A1Y0ILX8"/>
<comment type="similarity">
    <text evidence="1">Belongs to the HpcH/HpaI aldolase family.</text>
</comment>
<dbReference type="GO" id="GO:0005737">
    <property type="term" value="C:cytoplasm"/>
    <property type="evidence" value="ECO:0007669"/>
    <property type="project" value="TreeGrafter"/>
</dbReference>
<keyword evidence="6" id="KW-1185">Reference proteome</keyword>
<evidence type="ECO:0000256" key="2">
    <source>
        <dbReference type="ARBA" id="ARBA00022723"/>
    </source>
</evidence>
<proteinExistence type="inferred from homology"/>
<name>A0A1Y0ILX8_9BACL</name>
<evidence type="ECO:0000259" key="4">
    <source>
        <dbReference type="Pfam" id="PF03328"/>
    </source>
</evidence>
<gene>
    <name evidence="5" type="ORF">CBW65_11370</name>
</gene>
<evidence type="ECO:0000256" key="3">
    <source>
        <dbReference type="ARBA" id="ARBA00023239"/>
    </source>
</evidence>
<evidence type="ECO:0000256" key="1">
    <source>
        <dbReference type="ARBA" id="ARBA00005568"/>
    </source>
</evidence>
<dbReference type="InterPro" id="IPR015813">
    <property type="entry name" value="Pyrv/PenolPyrv_kinase-like_dom"/>
</dbReference>
<feature type="domain" description="HpcH/HpaI aldolase/citrate lyase" evidence="4">
    <location>
        <begin position="18"/>
        <end position="211"/>
    </location>
</feature>
<dbReference type="GO" id="GO:0016832">
    <property type="term" value="F:aldehyde-lyase activity"/>
    <property type="evidence" value="ECO:0007669"/>
    <property type="project" value="TreeGrafter"/>
</dbReference>
<dbReference type="Pfam" id="PF03328">
    <property type="entry name" value="HpcH_HpaI"/>
    <property type="match status" value="1"/>
</dbReference>
<dbReference type="EMBL" id="CP021434">
    <property type="protein sequence ID" value="ARU61542.1"/>
    <property type="molecule type" value="Genomic_DNA"/>
</dbReference>
<dbReference type="OrthoDB" id="86160at2"/>
<dbReference type="Gene3D" id="3.20.20.60">
    <property type="entry name" value="Phosphoenolpyruvate-binding domains"/>
    <property type="match status" value="1"/>
</dbReference>
<dbReference type="RefSeq" id="WP_087456920.1">
    <property type="nucleotide sequence ID" value="NZ_CP021434.1"/>
</dbReference>
<dbReference type="GO" id="GO:0046872">
    <property type="term" value="F:metal ion binding"/>
    <property type="evidence" value="ECO:0007669"/>
    <property type="project" value="UniProtKB-KW"/>
</dbReference>
<dbReference type="SUPFAM" id="SSF51621">
    <property type="entry name" value="Phosphoenolpyruvate/pyruvate domain"/>
    <property type="match status" value="1"/>
</dbReference>
<keyword evidence="2" id="KW-0479">Metal-binding</keyword>
<evidence type="ECO:0000313" key="6">
    <source>
        <dbReference type="Proteomes" id="UP000195437"/>
    </source>
</evidence>
<protein>
    <submittedName>
        <fullName evidence="5">Siderophore biosynthesis protein SbnG</fullName>
    </submittedName>
</protein>
<dbReference type="PANTHER" id="PTHR30502">
    <property type="entry name" value="2-KETO-3-DEOXY-L-RHAMNONATE ALDOLASE"/>
    <property type="match status" value="1"/>
</dbReference>
<evidence type="ECO:0000313" key="5">
    <source>
        <dbReference type="EMBL" id="ARU61542.1"/>
    </source>
</evidence>
<dbReference type="Proteomes" id="UP000195437">
    <property type="component" value="Chromosome"/>
</dbReference>
<dbReference type="InterPro" id="IPR040442">
    <property type="entry name" value="Pyrv_kinase-like_dom_sf"/>
</dbReference>
<accession>A0A1Y0ILX8</accession>
<dbReference type="InterPro" id="IPR050251">
    <property type="entry name" value="HpcH-HpaI_aldolase"/>
</dbReference>
<dbReference type="KEGG" id="tum:CBW65_11370"/>
<organism evidence="5 6">
    <name type="scientific">Tumebacillus avium</name>
    <dbReference type="NCBI Taxonomy" id="1903704"/>
    <lineage>
        <taxon>Bacteria</taxon>
        <taxon>Bacillati</taxon>
        <taxon>Bacillota</taxon>
        <taxon>Bacilli</taxon>
        <taxon>Bacillales</taxon>
        <taxon>Alicyclobacillaceae</taxon>
        <taxon>Tumebacillus</taxon>
    </lineage>
</organism>
<dbReference type="InterPro" id="IPR005000">
    <property type="entry name" value="Aldolase/citrate-lyase_domain"/>
</dbReference>
<reference evidence="6" key="1">
    <citation type="submission" date="2017-05" db="EMBL/GenBank/DDBJ databases">
        <authorList>
            <person name="Sung H."/>
        </authorList>
    </citation>
    <scope>NUCLEOTIDE SEQUENCE [LARGE SCALE GENOMIC DNA]</scope>
    <source>
        <strain evidence="6">AR23208</strain>
    </source>
</reference>